<protein>
    <submittedName>
        <fullName evidence="2">Uncharacterized protein</fullName>
    </submittedName>
</protein>
<reference evidence="2" key="1">
    <citation type="journal article" date="2019" name="bioRxiv">
        <title>The Genome of the Zebra Mussel, Dreissena polymorpha: A Resource for Invasive Species Research.</title>
        <authorList>
            <person name="McCartney M.A."/>
            <person name="Auch B."/>
            <person name="Kono T."/>
            <person name="Mallez S."/>
            <person name="Zhang Y."/>
            <person name="Obille A."/>
            <person name="Becker A."/>
            <person name="Abrahante J.E."/>
            <person name="Garbe J."/>
            <person name="Badalamenti J.P."/>
            <person name="Herman A."/>
            <person name="Mangelson H."/>
            <person name="Liachko I."/>
            <person name="Sullivan S."/>
            <person name="Sone E.D."/>
            <person name="Koren S."/>
            <person name="Silverstein K.A.T."/>
            <person name="Beckman K.B."/>
            <person name="Gohl D.M."/>
        </authorList>
    </citation>
    <scope>NUCLEOTIDE SEQUENCE</scope>
    <source>
        <strain evidence="2">Duluth1</strain>
        <tissue evidence="2">Whole animal</tissue>
    </source>
</reference>
<sequence>MPLSLKAVVPPSIPSSSVSKKPSIYFFIISAEWSILIGFPNFSALLVRLEEEVPMEDTTCSDHNGLTAIVAPGASNWNPTGGDLLS</sequence>
<name>A0A9D4GT83_DREPO</name>
<comment type="caution">
    <text evidence="2">The sequence shown here is derived from an EMBL/GenBank/DDBJ whole genome shotgun (WGS) entry which is preliminary data.</text>
</comment>
<evidence type="ECO:0000313" key="3">
    <source>
        <dbReference type="Proteomes" id="UP000828390"/>
    </source>
</evidence>
<feature type="transmembrane region" description="Helical" evidence="1">
    <location>
        <begin position="24"/>
        <end position="47"/>
    </location>
</feature>
<dbReference type="EMBL" id="JAIWYP010000005">
    <property type="protein sequence ID" value="KAH3821100.1"/>
    <property type="molecule type" value="Genomic_DNA"/>
</dbReference>
<dbReference type="AlphaFoldDB" id="A0A9D4GT83"/>
<evidence type="ECO:0000256" key="1">
    <source>
        <dbReference type="SAM" id="Phobius"/>
    </source>
</evidence>
<reference evidence="2" key="2">
    <citation type="submission" date="2020-11" db="EMBL/GenBank/DDBJ databases">
        <authorList>
            <person name="McCartney M.A."/>
            <person name="Auch B."/>
            <person name="Kono T."/>
            <person name="Mallez S."/>
            <person name="Becker A."/>
            <person name="Gohl D.M."/>
            <person name="Silverstein K.A.T."/>
            <person name="Koren S."/>
            <person name="Bechman K.B."/>
            <person name="Herman A."/>
            <person name="Abrahante J.E."/>
            <person name="Garbe J."/>
        </authorList>
    </citation>
    <scope>NUCLEOTIDE SEQUENCE</scope>
    <source>
        <strain evidence="2">Duluth1</strain>
        <tissue evidence="2">Whole animal</tissue>
    </source>
</reference>
<keyword evidence="1" id="KW-0472">Membrane</keyword>
<evidence type="ECO:0000313" key="2">
    <source>
        <dbReference type="EMBL" id="KAH3821100.1"/>
    </source>
</evidence>
<proteinExistence type="predicted"/>
<organism evidence="2 3">
    <name type="scientific">Dreissena polymorpha</name>
    <name type="common">Zebra mussel</name>
    <name type="synonym">Mytilus polymorpha</name>
    <dbReference type="NCBI Taxonomy" id="45954"/>
    <lineage>
        <taxon>Eukaryota</taxon>
        <taxon>Metazoa</taxon>
        <taxon>Spiralia</taxon>
        <taxon>Lophotrochozoa</taxon>
        <taxon>Mollusca</taxon>
        <taxon>Bivalvia</taxon>
        <taxon>Autobranchia</taxon>
        <taxon>Heteroconchia</taxon>
        <taxon>Euheterodonta</taxon>
        <taxon>Imparidentia</taxon>
        <taxon>Neoheterodontei</taxon>
        <taxon>Myida</taxon>
        <taxon>Dreissenoidea</taxon>
        <taxon>Dreissenidae</taxon>
        <taxon>Dreissena</taxon>
    </lineage>
</organism>
<keyword evidence="1" id="KW-1133">Transmembrane helix</keyword>
<dbReference type="Proteomes" id="UP000828390">
    <property type="component" value="Unassembled WGS sequence"/>
</dbReference>
<accession>A0A9D4GT83</accession>
<gene>
    <name evidence="2" type="ORF">DPMN_122858</name>
</gene>
<keyword evidence="3" id="KW-1185">Reference proteome</keyword>
<keyword evidence="1" id="KW-0812">Transmembrane</keyword>